<name>A0ABM9UPB4_SARVE</name>
<evidence type="ECO:0000259" key="3">
    <source>
        <dbReference type="Pfam" id="PF03816"/>
    </source>
</evidence>
<dbReference type="InterPro" id="IPR004474">
    <property type="entry name" value="LytR_CpsA_psr"/>
</dbReference>
<organism evidence="4 5">
    <name type="scientific">Sarcina ventriculi</name>
    <name type="common">Clostridium ventriculi</name>
    <dbReference type="NCBI Taxonomy" id="1267"/>
    <lineage>
        <taxon>Bacteria</taxon>
        <taxon>Bacillati</taxon>
        <taxon>Bacillota</taxon>
        <taxon>Clostridia</taxon>
        <taxon>Eubacteriales</taxon>
        <taxon>Clostridiaceae</taxon>
        <taxon>Sarcina</taxon>
    </lineage>
</organism>
<dbReference type="EMBL" id="CYZR01000003">
    <property type="protein sequence ID" value="CUN74550.1"/>
    <property type="molecule type" value="Genomic_DNA"/>
</dbReference>
<evidence type="ECO:0000313" key="5">
    <source>
        <dbReference type="Proteomes" id="UP000095488"/>
    </source>
</evidence>
<evidence type="ECO:0000256" key="1">
    <source>
        <dbReference type="ARBA" id="ARBA00006068"/>
    </source>
</evidence>
<comment type="caution">
    <text evidence="4">The sequence shown here is derived from an EMBL/GenBank/DDBJ whole genome shotgun (WGS) entry which is preliminary data.</text>
</comment>
<keyword evidence="2" id="KW-1133">Transmembrane helix</keyword>
<reference evidence="4 5" key="1">
    <citation type="submission" date="2015-09" db="EMBL/GenBank/DDBJ databases">
        <authorList>
            <consortium name="Pathogen Informatics"/>
        </authorList>
    </citation>
    <scope>NUCLEOTIDE SEQUENCE [LARGE SCALE GENOMIC DNA]</scope>
    <source>
        <strain evidence="4 5">2789STDY5834858</strain>
    </source>
</reference>
<evidence type="ECO:0000313" key="4">
    <source>
        <dbReference type="EMBL" id="CUN74550.1"/>
    </source>
</evidence>
<evidence type="ECO:0000256" key="2">
    <source>
        <dbReference type="SAM" id="Phobius"/>
    </source>
</evidence>
<feature type="domain" description="Cell envelope-related transcriptional attenuator" evidence="3">
    <location>
        <begin position="89"/>
        <end position="249"/>
    </location>
</feature>
<dbReference type="PANTHER" id="PTHR33392:SF6">
    <property type="entry name" value="POLYISOPRENYL-TEICHOIC ACID--PEPTIDOGLYCAN TEICHOIC ACID TRANSFERASE TAGU"/>
    <property type="match status" value="1"/>
</dbReference>
<accession>A0ABM9UPB4</accession>
<dbReference type="Proteomes" id="UP000095488">
    <property type="component" value="Unassembled WGS sequence"/>
</dbReference>
<sequence>MVNNSKEKNVTKKKKLSLGKKILIVFGLICLFGVSVLGGIFAYSYGLFNKMEQVELDKNDLSLNTYVSNDNIVNIALFGVDGMNGEGGRSDSILILTIDKINNKLKVSSIMRDAYVNIPGHNKDKITHAYAYGGPQLAVKTLNENFDLDIQEFLTVNFESFPEIIDALGGIDLEITQEEINASININSHIQHLNSLNGTNSPYITTPGLQHVDGTQALAYARIRYTDGGDAARTQRQQIVLNALIEKIKETPVSKYNALLNKFLPVIKTSLTSNEMLGVAGDVLKLSNYPVENKTFPLVENSKDSMINGTYYLTFNENTIVKEIHEFIYGISDTNSKSSSK</sequence>
<keyword evidence="2" id="KW-0472">Membrane</keyword>
<feature type="transmembrane region" description="Helical" evidence="2">
    <location>
        <begin position="21"/>
        <end position="45"/>
    </location>
</feature>
<dbReference type="PANTHER" id="PTHR33392">
    <property type="entry name" value="POLYISOPRENYL-TEICHOIC ACID--PEPTIDOGLYCAN TEICHOIC ACID TRANSFERASE TAGU"/>
    <property type="match status" value="1"/>
</dbReference>
<proteinExistence type="inferred from homology"/>
<dbReference type="Gene3D" id="3.40.630.190">
    <property type="entry name" value="LCP protein"/>
    <property type="match status" value="1"/>
</dbReference>
<keyword evidence="2" id="KW-0812">Transmembrane</keyword>
<dbReference type="Pfam" id="PF03816">
    <property type="entry name" value="LytR_cpsA_psr"/>
    <property type="match status" value="1"/>
</dbReference>
<gene>
    <name evidence="4" type="primary">ywtF</name>
    <name evidence="4" type="ORF">ERS852473_00967</name>
</gene>
<keyword evidence="5" id="KW-1185">Reference proteome</keyword>
<dbReference type="InterPro" id="IPR050922">
    <property type="entry name" value="LytR/CpsA/Psr_CW_biosynth"/>
</dbReference>
<dbReference type="NCBIfam" id="TIGR00350">
    <property type="entry name" value="lytR_cpsA_psr"/>
    <property type="match status" value="1"/>
</dbReference>
<dbReference type="RefSeq" id="WP_055258203.1">
    <property type="nucleotide sequence ID" value="NZ_CABIXL010000003.1"/>
</dbReference>
<protein>
    <submittedName>
        <fullName evidence="4">Transcriptional regulator ywtF</fullName>
    </submittedName>
</protein>
<comment type="similarity">
    <text evidence="1">Belongs to the LytR/CpsA/Psr (LCP) family.</text>
</comment>